<dbReference type="Proteomes" id="UP000310108">
    <property type="component" value="Unassembled WGS sequence"/>
</dbReference>
<evidence type="ECO:0000313" key="2">
    <source>
        <dbReference type="Proteomes" id="UP000310108"/>
    </source>
</evidence>
<keyword evidence="2" id="KW-1185">Reference proteome</keyword>
<dbReference type="STRING" id="1306861.A0A4U6X917"/>
<dbReference type="AlphaFoldDB" id="A0A4U6X917"/>
<comment type="caution">
    <text evidence="1">The sequence shown here is derived from an EMBL/GenBank/DDBJ whole genome shotgun (WGS) entry which is preliminary data.</text>
</comment>
<protein>
    <submittedName>
        <fullName evidence="1">Uncharacterized protein</fullName>
    </submittedName>
</protein>
<name>A0A4U6X917_9PEZI</name>
<reference evidence="1 2" key="1">
    <citation type="journal article" date="2019" name="PLoS ONE">
        <title>Comparative genome analysis indicates high evolutionary potential of pathogenicity genes in Colletotrichum tanaceti.</title>
        <authorList>
            <person name="Lelwala R.V."/>
            <person name="Korhonen P.K."/>
            <person name="Young N.D."/>
            <person name="Scott J.B."/>
            <person name="Ades P.A."/>
            <person name="Gasser R.B."/>
            <person name="Taylor P.W.J."/>
        </authorList>
    </citation>
    <scope>NUCLEOTIDE SEQUENCE [LARGE SCALE GENOMIC DNA]</scope>
    <source>
        <strain evidence="1">BRIP57314</strain>
    </source>
</reference>
<dbReference type="EMBL" id="PJEX01000286">
    <property type="protein sequence ID" value="TKW51724.1"/>
    <property type="molecule type" value="Genomic_DNA"/>
</dbReference>
<evidence type="ECO:0000313" key="1">
    <source>
        <dbReference type="EMBL" id="TKW51724.1"/>
    </source>
</evidence>
<accession>A0A4U6X917</accession>
<proteinExistence type="predicted"/>
<organism evidence="1 2">
    <name type="scientific">Colletotrichum tanaceti</name>
    <dbReference type="NCBI Taxonomy" id="1306861"/>
    <lineage>
        <taxon>Eukaryota</taxon>
        <taxon>Fungi</taxon>
        <taxon>Dikarya</taxon>
        <taxon>Ascomycota</taxon>
        <taxon>Pezizomycotina</taxon>
        <taxon>Sordariomycetes</taxon>
        <taxon>Hypocreomycetidae</taxon>
        <taxon>Glomerellales</taxon>
        <taxon>Glomerellaceae</taxon>
        <taxon>Colletotrichum</taxon>
        <taxon>Colletotrichum destructivum species complex</taxon>
    </lineage>
</organism>
<sequence length="164" mass="17631">MSYMEVFSAYALTLSCHLGADRDCVDVAVNYDSDILQTWRLQNMLQLFGRLVEQLASSSAGVESDCSRGAADSCAHDEPDQLAAKLSSTLVRQLDAGLSLTSETSHLVSSKSLVDETLAVVVEAEHDRKNNLMGSMESLKVTSASLTPSVLSLLGYLSLLSRAK</sequence>
<gene>
    <name evidence="1" type="ORF">CTA1_9004</name>
</gene>